<sequence length="597" mass="65192">MKKKCILYLHSVAVLLLCTVSSVNAQKLFTAVPVNTTAAESAILRNTFRKQTIVQLDLPAIYNHVQNAGKSSNIIIDAGNLFKWDVLLEQHELRSADYFAERTTAKGTAQLQREALFTYAGALKGNDRALVRFNIRRQQMSGNVLYNGKSMYIEPLKKFVAAAPADRYVVYYAGDVKPVKGNCNQAGTPASVAVEQKAASLEAAPAPDCRIIEIATDSDWENYVQGVTSTDIIENLNFVEPLYATYFGAQIVIKYQHEWATPLDPFTSIYACNNAGSTRLSEFADYWRNNYAWVKRDISLLYSGVDFDGSTIGCAYLGGFNSASDLCYAVIQWIGSHSDETREVLVAHEVGHIFNCAHDEIGCSSTDGPIMCSSINVACTDNCTPYWSALSFSAITTSMTQSYGSARLRKRDFFYPVNSTLAFGLPYVASGNDIFITSENIVGSSLLGDGSILYSATDNLTLLPGFSASVGNGTGKFIAFIGSCVFNTQNKQSQPQTALATTPEAVQQKAVANNIVYIYPNPFNAQTQVNITVAKAATASITVYDVNGKIADNPPRRSTLIPGSNMVTYNNATLKPGVYLFVVDIDGQRYTQRVVKM</sequence>
<dbReference type="InterPro" id="IPR024079">
    <property type="entry name" value="MetalloPept_cat_dom_sf"/>
</dbReference>
<keyword evidence="1" id="KW-0732">Signal</keyword>
<evidence type="ECO:0000313" key="3">
    <source>
        <dbReference type="EMBL" id="MBG9378545.1"/>
    </source>
</evidence>
<dbReference type="AlphaFoldDB" id="A0A931MDB9"/>
<dbReference type="SUPFAM" id="SSF55486">
    <property type="entry name" value="Metalloproteases ('zincins'), catalytic domain"/>
    <property type="match status" value="1"/>
</dbReference>
<feature type="chain" id="PRO_5037657203" evidence="1">
    <location>
        <begin position="26"/>
        <end position="597"/>
    </location>
</feature>
<dbReference type="PANTHER" id="PTHR11905:SF159">
    <property type="entry name" value="ADAM METALLOPROTEASE"/>
    <property type="match status" value="1"/>
</dbReference>
<dbReference type="NCBIfam" id="TIGR04183">
    <property type="entry name" value="Por_Secre_tail"/>
    <property type="match status" value="1"/>
</dbReference>
<dbReference type="Proteomes" id="UP000628448">
    <property type="component" value="Unassembled WGS sequence"/>
</dbReference>
<feature type="signal peptide" evidence="1">
    <location>
        <begin position="1"/>
        <end position="25"/>
    </location>
</feature>
<dbReference type="EMBL" id="JADWYR010000003">
    <property type="protein sequence ID" value="MBG9378545.1"/>
    <property type="molecule type" value="Genomic_DNA"/>
</dbReference>
<organism evidence="3 4">
    <name type="scientific">Panacibacter microcysteis</name>
    <dbReference type="NCBI Taxonomy" id="2793269"/>
    <lineage>
        <taxon>Bacteria</taxon>
        <taxon>Pseudomonadati</taxon>
        <taxon>Bacteroidota</taxon>
        <taxon>Chitinophagia</taxon>
        <taxon>Chitinophagales</taxon>
        <taxon>Chitinophagaceae</taxon>
        <taxon>Panacibacter</taxon>
    </lineage>
</organism>
<dbReference type="PROSITE" id="PS50215">
    <property type="entry name" value="ADAM_MEPRO"/>
    <property type="match status" value="1"/>
</dbReference>
<reference evidence="3" key="1">
    <citation type="submission" date="2020-11" db="EMBL/GenBank/DDBJ databases">
        <title>Bacterial whole genome sequence for Panacibacter sp. DH6.</title>
        <authorList>
            <person name="Le V."/>
            <person name="Ko S."/>
            <person name="Ahn C.-Y."/>
            <person name="Oh H.-M."/>
        </authorList>
    </citation>
    <scope>NUCLEOTIDE SEQUENCE</scope>
    <source>
        <strain evidence="3">DH6</strain>
    </source>
</reference>
<evidence type="ECO:0000313" key="4">
    <source>
        <dbReference type="Proteomes" id="UP000628448"/>
    </source>
</evidence>
<evidence type="ECO:0000259" key="2">
    <source>
        <dbReference type="PROSITE" id="PS50215"/>
    </source>
</evidence>
<dbReference type="Pfam" id="PF18962">
    <property type="entry name" value="Por_Secre_tail"/>
    <property type="match status" value="1"/>
</dbReference>
<dbReference type="RefSeq" id="WP_196992644.1">
    <property type="nucleotide sequence ID" value="NZ_JADWYR010000003.1"/>
</dbReference>
<comment type="caution">
    <text evidence="3">The sequence shown here is derived from an EMBL/GenBank/DDBJ whole genome shotgun (WGS) entry which is preliminary data.</text>
</comment>
<keyword evidence="4" id="KW-1185">Reference proteome</keyword>
<dbReference type="InterPro" id="IPR026444">
    <property type="entry name" value="Secre_tail"/>
</dbReference>
<protein>
    <submittedName>
        <fullName evidence="3">T9SS type A sorting domain-containing protein</fullName>
    </submittedName>
</protein>
<dbReference type="PANTHER" id="PTHR11905">
    <property type="entry name" value="ADAM A DISINTEGRIN AND METALLOPROTEASE DOMAIN"/>
    <property type="match status" value="1"/>
</dbReference>
<dbReference type="Pfam" id="PF13688">
    <property type="entry name" value="Reprolysin_5"/>
    <property type="match status" value="1"/>
</dbReference>
<proteinExistence type="predicted"/>
<dbReference type="GO" id="GO:0004222">
    <property type="term" value="F:metalloendopeptidase activity"/>
    <property type="evidence" value="ECO:0007669"/>
    <property type="project" value="InterPro"/>
</dbReference>
<gene>
    <name evidence="3" type="ORF">I5907_20080</name>
</gene>
<dbReference type="Gene3D" id="3.40.390.10">
    <property type="entry name" value="Collagenase (Catalytic Domain)"/>
    <property type="match status" value="1"/>
</dbReference>
<accession>A0A931MDB9</accession>
<evidence type="ECO:0000256" key="1">
    <source>
        <dbReference type="SAM" id="SignalP"/>
    </source>
</evidence>
<feature type="domain" description="Peptidase M12B" evidence="2">
    <location>
        <begin position="232"/>
        <end position="372"/>
    </location>
</feature>
<dbReference type="GO" id="GO:0006508">
    <property type="term" value="P:proteolysis"/>
    <property type="evidence" value="ECO:0007669"/>
    <property type="project" value="InterPro"/>
</dbReference>
<dbReference type="InterPro" id="IPR001590">
    <property type="entry name" value="Peptidase_M12B"/>
</dbReference>
<name>A0A931MDB9_9BACT</name>